<evidence type="ECO:0000256" key="1">
    <source>
        <dbReference type="ARBA" id="ARBA00000966"/>
    </source>
</evidence>
<evidence type="ECO:0000256" key="2">
    <source>
        <dbReference type="ARBA" id="ARBA00007072"/>
    </source>
</evidence>
<dbReference type="InterPro" id="IPR012341">
    <property type="entry name" value="6hp_glycosidase-like_sf"/>
</dbReference>
<keyword evidence="10" id="KW-0472">Membrane</keyword>
<feature type="active site" evidence="8">
    <location>
        <position position="504"/>
    </location>
</feature>
<keyword evidence="5 8" id="KW-0119">Carbohydrate metabolism</keyword>
<feature type="domain" description="Glycoside hydrolase family 9" evidence="11">
    <location>
        <begin position="59"/>
        <end position="516"/>
    </location>
</feature>
<keyword evidence="4 9" id="KW-0136">Cellulose degradation</keyword>
<keyword evidence="9" id="KW-0732">Signal</keyword>
<evidence type="ECO:0000313" key="12">
    <source>
        <dbReference type="EMBL" id="TCD66956.1"/>
    </source>
</evidence>
<dbReference type="InterPro" id="IPR008928">
    <property type="entry name" value="6-hairpin_glycosidase_sf"/>
</dbReference>
<dbReference type="Proteomes" id="UP000292702">
    <property type="component" value="Unassembled WGS sequence"/>
</dbReference>
<evidence type="ECO:0000256" key="9">
    <source>
        <dbReference type="RuleBase" id="RU361166"/>
    </source>
</evidence>
<reference evidence="12 13" key="1">
    <citation type="submission" date="2018-11" db="EMBL/GenBank/DDBJ databases">
        <title>Genome assembly of Steccherinum ochraceum LE-BIN_3174, the white-rot fungus of the Steccherinaceae family (The Residual Polyporoid clade, Polyporales, Basidiomycota).</title>
        <authorList>
            <person name="Fedorova T.V."/>
            <person name="Glazunova O.A."/>
            <person name="Landesman E.O."/>
            <person name="Moiseenko K.V."/>
            <person name="Psurtseva N.V."/>
            <person name="Savinova O.S."/>
            <person name="Shakhova N.V."/>
            <person name="Tyazhelova T.V."/>
            <person name="Vasina D.V."/>
        </authorList>
    </citation>
    <scope>NUCLEOTIDE SEQUENCE [LARGE SCALE GENOMIC DNA]</scope>
    <source>
        <strain evidence="12 13">LE-BIN_3174</strain>
    </source>
</reference>
<dbReference type="SUPFAM" id="SSF48208">
    <property type="entry name" value="Six-hairpin glycosidases"/>
    <property type="match status" value="1"/>
</dbReference>
<evidence type="ECO:0000256" key="8">
    <source>
        <dbReference type="PROSITE-ProRule" id="PRU10060"/>
    </source>
</evidence>
<dbReference type="GO" id="GO:0030245">
    <property type="term" value="P:cellulose catabolic process"/>
    <property type="evidence" value="ECO:0007669"/>
    <property type="project" value="UniProtKB-KW"/>
</dbReference>
<dbReference type="InterPro" id="IPR033126">
    <property type="entry name" value="Glyco_hydro_9_Asp/Glu_AS"/>
</dbReference>
<accession>A0A4R0RHR8</accession>
<sequence length="604" mass="64554">MSAPWRLLSIAVAVIQLGCTVYAQAALPNPPYLPPNASFGAQPVSSLGPSSVNLHWSTSLGNALWFYEAQRSGNLPSTNRVSWRNNSASNDGQDVSLDLSGGYYDAGDYIKYTYPMSFSLMSVCWGAMNFGQGYEASNQTAYLDDMLRWGLDWLVKAHPSPNTLFVQVGDADLDNAYWGGDEGIPTPRPSYQINATQPGTDAAAQASAAFSACSALYANRTLSASSKAVSLGNASYASTLLTHAQQLYTFATNTTQQTYQKAVPSVGQAYASSGYEDELALAGLFLALAGNSSDAYAQAADSYSQSHLADQVVKEGDEQVFNWDSKAPGVAVLGAQLSKAYPSLATSANSDVNWTQDAQSYMNIVSTGRGRGQLTDGGLLYYPGDSDEASLNPALNAAVLATHFATSILSPSSLNYTQLLTFAQNQLDYVLGNNPMTMPYIVGMHPNSPVNPHSAIATGASPEDIANIDTVPAQEQYVLYGGVVGGPDKNDQFWDLRSDWVQGEVALDYNAPLLTLFAYAIANQTLATQDPWYTRLEAGSYQRVRPAGFPCDAAVEVGCGSGHFSRVGKIVMGVIVGVVSLVVVGLAAFWMFLEHRRRRGSKAQ</sequence>
<dbReference type="InterPro" id="IPR001701">
    <property type="entry name" value="Glyco_hydro_9"/>
</dbReference>
<feature type="transmembrane region" description="Helical" evidence="10">
    <location>
        <begin position="570"/>
        <end position="593"/>
    </location>
</feature>
<dbReference type="PROSITE" id="PS00698">
    <property type="entry name" value="GH9_3"/>
    <property type="match status" value="1"/>
</dbReference>
<dbReference type="Pfam" id="PF00759">
    <property type="entry name" value="Glyco_hydro_9"/>
    <property type="match status" value="1"/>
</dbReference>
<dbReference type="EMBL" id="RWJN01000116">
    <property type="protein sequence ID" value="TCD66956.1"/>
    <property type="molecule type" value="Genomic_DNA"/>
</dbReference>
<dbReference type="AlphaFoldDB" id="A0A4R0RHR8"/>
<evidence type="ECO:0000256" key="6">
    <source>
        <dbReference type="ARBA" id="ARBA00023295"/>
    </source>
</evidence>
<evidence type="ECO:0000256" key="3">
    <source>
        <dbReference type="ARBA" id="ARBA00022801"/>
    </source>
</evidence>
<keyword evidence="10" id="KW-1133">Transmembrane helix</keyword>
<keyword evidence="3 8" id="KW-0378">Hydrolase</keyword>
<comment type="catalytic activity">
    <reaction evidence="1 9">
        <text>Endohydrolysis of (1-&gt;4)-beta-D-glucosidic linkages in cellulose, lichenin and cereal beta-D-glucans.</text>
        <dbReference type="EC" id="3.2.1.4"/>
    </reaction>
</comment>
<dbReference type="EC" id="3.2.1.4" evidence="9"/>
<dbReference type="GO" id="GO:0008810">
    <property type="term" value="F:cellulase activity"/>
    <property type="evidence" value="ECO:0007669"/>
    <property type="project" value="UniProtKB-EC"/>
</dbReference>
<dbReference type="STRING" id="92696.A0A4R0RHR8"/>
<name>A0A4R0RHR8_9APHY</name>
<keyword evidence="6 8" id="KW-0326">Glycosidase</keyword>
<evidence type="ECO:0000256" key="5">
    <source>
        <dbReference type="ARBA" id="ARBA00023277"/>
    </source>
</evidence>
<dbReference type="PANTHER" id="PTHR22298">
    <property type="entry name" value="ENDO-1,4-BETA-GLUCANASE"/>
    <property type="match status" value="1"/>
</dbReference>
<organism evidence="12 13">
    <name type="scientific">Steccherinum ochraceum</name>
    <dbReference type="NCBI Taxonomy" id="92696"/>
    <lineage>
        <taxon>Eukaryota</taxon>
        <taxon>Fungi</taxon>
        <taxon>Dikarya</taxon>
        <taxon>Basidiomycota</taxon>
        <taxon>Agaricomycotina</taxon>
        <taxon>Agaricomycetes</taxon>
        <taxon>Polyporales</taxon>
        <taxon>Steccherinaceae</taxon>
        <taxon>Steccherinum</taxon>
    </lineage>
</organism>
<evidence type="ECO:0000313" key="13">
    <source>
        <dbReference type="Proteomes" id="UP000292702"/>
    </source>
</evidence>
<evidence type="ECO:0000256" key="7">
    <source>
        <dbReference type="ARBA" id="ARBA00023326"/>
    </source>
</evidence>
<protein>
    <recommendedName>
        <fullName evidence="9">Endoglucanase</fullName>
        <ecNumber evidence="9">3.2.1.4</ecNumber>
    </recommendedName>
</protein>
<keyword evidence="13" id="KW-1185">Reference proteome</keyword>
<gene>
    <name evidence="12" type="ORF">EIP91_000734</name>
</gene>
<feature type="active site" evidence="8">
    <location>
        <position position="495"/>
    </location>
</feature>
<comment type="caution">
    <text evidence="12">The sequence shown here is derived from an EMBL/GenBank/DDBJ whole genome shotgun (WGS) entry which is preliminary data.</text>
</comment>
<feature type="signal peptide" evidence="9">
    <location>
        <begin position="1"/>
        <end position="25"/>
    </location>
</feature>
<dbReference type="Gene3D" id="1.50.10.10">
    <property type="match status" value="1"/>
</dbReference>
<proteinExistence type="inferred from homology"/>
<keyword evidence="10" id="KW-0812">Transmembrane</keyword>
<keyword evidence="7 8" id="KW-0624">Polysaccharide degradation</keyword>
<comment type="similarity">
    <text evidence="2 8 9">Belongs to the glycosyl hydrolase 9 (cellulase E) family.</text>
</comment>
<evidence type="ECO:0000256" key="10">
    <source>
        <dbReference type="SAM" id="Phobius"/>
    </source>
</evidence>
<dbReference type="OrthoDB" id="10257085at2759"/>
<feature type="chain" id="PRO_5020857181" description="Endoglucanase" evidence="9">
    <location>
        <begin position="26"/>
        <end position="604"/>
    </location>
</feature>
<evidence type="ECO:0000256" key="4">
    <source>
        <dbReference type="ARBA" id="ARBA00023001"/>
    </source>
</evidence>
<evidence type="ECO:0000259" key="11">
    <source>
        <dbReference type="Pfam" id="PF00759"/>
    </source>
</evidence>